<feature type="transmembrane region" description="Helical" evidence="7">
    <location>
        <begin position="181"/>
        <end position="203"/>
    </location>
</feature>
<feature type="transmembrane region" description="Helical" evidence="7">
    <location>
        <begin position="141"/>
        <end position="160"/>
    </location>
</feature>
<evidence type="ECO:0000256" key="1">
    <source>
        <dbReference type="ARBA" id="ARBA00004651"/>
    </source>
</evidence>
<evidence type="ECO:0000256" key="7">
    <source>
        <dbReference type="RuleBase" id="RU363032"/>
    </source>
</evidence>
<dbReference type="Pfam" id="PF00528">
    <property type="entry name" value="BPD_transp_1"/>
    <property type="match status" value="1"/>
</dbReference>
<comment type="caution">
    <text evidence="9">The sequence shown here is derived from an EMBL/GenBank/DDBJ whole genome shotgun (WGS) entry which is preliminary data.</text>
</comment>
<dbReference type="InterPro" id="IPR035906">
    <property type="entry name" value="MetI-like_sf"/>
</dbReference>
<dbReference type="Proteomes" id="UP000250369">
    <property type="component" value="Unassembled WGS sequence"/>
</dbReference>
<dbReference type="EMBL" id="QMFB01000011">
    <property type="protein sequence ID" value="RAV19668.1"/>
    <property type="molecule type" value="Genomic_DNA"/>
</dbReference>
<dbReference type="RefSeq" id="WP_113032573.1">
    <property type="nucleotide sequence ID" value="NZ_QMFB01000011.1"/>
</dbReference>
<reference evidence="9 10" key="1">
    <citation type="journal article" date="2009" name="Int. J. Syst. Evol. Microbiol.">
        <title>Paenibacillus contaminans sp. nov., isolated from a contaminated laboratory plate.</title>
        <authorList>
            <person name="Chou J.H."/>
            <person name="Lee J.H."/>
            <person name="Lin M.C."/>
            <person name="Chang P.S."/>
            <person name="Arun A.B."/>
            <person name="Young C.C."/>
            <person name="Chen W.M."/>
        </authorList>
    </citation>
    <scope>NUCLEOTIDE SEQUENCE [LARGE SCALE GENOMIC DNA]</scope>
    <source>
        <strain evidence="9 10">CKOBP-6</strain>
    </source>
</reference>
<dbReference type="InterPro" id="IPR000515">
    <property type="entry name" value="MetI-like"/>
</dbReference>
<evidence type="ECO:0000256" key="2">
    <source>
        <dbReference type="ARBA" id="ARBA00022448"/>
    </source>
</evidence>
<dbReference type="AlphaFoldDB" id="A0A329MJD1"/>
<keyword evidence="3" id="KW-1003">Cell membrane</keyword>
<keyword evidence="2 7" id="KW-0813">Transport</keyword>
<organism evidence="9 10">
    <name type="scientific">Paenibacillus contaminans</name>
    <dbReference type="NCBI Taxonomy" id="450362"/>
    <lineage>
        <taxon>Bacteria</taxon>
        <taxon>Bacillati</taxon>
        <taxon>Bacillota</taxon>
        <taxon>Bacilli</taxon>
        <taxon>Bacillales</taxon>
        <taxon>Paenibacillaceae</taxon>
        <taxon>Paenibacillus</taxon>
    </lineage>
</organism>
<feature type="transmembrane region" description="Helical" evidence="7">
    <location>
        <begin position="243"/>
        <end position="265"/>
    </location>
</feature>
<keyword evidence="10" id="KW-1185">Reference proteome</keyword>
<dbReference type="GO" id="GO:0005886">
    <property type="term" value="C:plasma membrane"/>
    <property type="evidence" value="ECO:0007669"/>
    <property type="project" value="UniProtKB-SubCell"/>
</dbReference>
<dbReference type="OrthoDB" id="151346at2"/>
<feature type="transmembrane region" description="Helical" evidence="7">
    <location>
        <begin position="73"/>
        <end position="94"/>
    </location>
</feature>
<evidence type="ECO:0000256" key="5">
    <source>
        <dbReference type="ARBA" id="ARBA00022989"/>
    </source>
</evidence>
<dbReference type="PANTHER" id="PTHR43744">
    <property type="entry name" value="ABC TRANSPORTER PERMEASE PROTEIN MG189-RELATED-RELATED"/>
    <property type="match status" value="1"/>
</dbReference>
<dbReference type="CDD" id="cd06261">
    <property type="entry name" value="TM_PBP2"/>
    <property type="match status" value="1"/>
</dbReference>
<keyword evidence="6 7" id="KW-0472">Membrane</keyword>
<dbReference type="Gene3D" id="1.10.3720.10">
    <property type="entry name" value="MetI-like"/>
    <property type="match status" value="1"/>
</dbReference>
<evidence type="ECO:0000313" key="9">
    <source>
        <dbReference type="EMBL" id="RAV19668.1"/>
    </source>
</evidence>
<evidence type="ECO:0000313" key="10">
    <source>
        <dbReference type="Proteomes" id="UP000250369"/>
    </source>
</evidence>
<comment type="similarity">
    <text evidence="7">Belongs to the binding-protein-dependent transport system permease family.</text>
</comment>
<comment type="subcellular location">
    <subcellularLocation>
        <location evidence="1 7">Cell membrane</location>
        <topology evidence="1 7">Multi-pass membrane protein</topology>
    </subcellularLocation>
</comment>
<feature type="domain" description="ABC transmembrane type-1" evidence="8">
    <location>
        <begin position="69"/>
        <end position="260"/>
    </location>
</feature>
<evidence type="ECO:0000256" key="3">
    <source>
        <dbReference type="ARBA" id="ARBA00022475"/>
    </source>
</evidence>
<keyword evidence="4 7" id="KW-0812">Transmembrane</keyword>
<gene>
    <name evidence="9" type="ORF">DQG23_19605</name>
</gene>
<keyword evidence="5 7" id="KW-1133">Transmembrane helix</keyword>
<dbReference type="GO" id="GO:0055085">
    <property type="term" value="P:transmembrane transport"/>
    <property type="evidence" value="ECO:0007669"/>
    <property type="project" value="InterPro"/>
</dbReference>
<feature type="transmembrane region" description="Helical" evidence="7">
    <location>
        <begin position="12"/>
        <end position="36"/>
    </location>
</feature>
<name>A0A329MJD1_9BACL</name>
<evidence type="ECO:0000259" key="8">
    <source>
        <dbReference type="PROSITE" id="PS50928"/>
    </source>
</evidence>
<accession>A0A329MJD1</accession>
<sequence length="275" mass="31081">MKRRPSYSGLLLRHGSILFFGILTILPFFIMISLSFKDATQFNLHRWSVTFPFHWSNYAAAWHAIRSYIGNSFMISGVTVIGVLVVSCLAAYPLARIHFFMKEQIYFLIIALLMIPSTLTLVPLFSLIIKFRMLDSWLGLWGPFIAGGQVFCIFVLRSFFSSLSEEMFEAARIDGASEKRILFSIVLPLSKAIIATLGVLNILGTWNDYIWPLMVITDDRLMPLTIGLMAFQQQFTTDWGPLFAGYVLASIPLLILFVFTSKQFVEGLSSGSVKM</sequence>
<evidence type="ECO:0000256" key="4">
    <source>
        <dbReference type="ARBA" id="ARBA00022692"/>
    </source>
</evidence>
<dbReference type="SUPFAM" id="SSF161098">
    <property type="entry name" value="MetI-like"/>
    <property type="match status" value="1"/>
</dbReference>
<evidence type="ECO:0000256" key="6">
    <source>
        <dbReference type="ARBA" id="ARBA00023136"/>
    </source>
</evidence>
<dbReference type="PROSITE" id="PS50928">
    <property type="entry name" value="ABC_TM1"/>
    <property type="match status" value="1"/>
</dbReference>
<protein>
    <recommendedName>
        <fullName evidence="8">ABC transmembrane type-1 domain-containing protein</fullName>
    </recommendedName>
</protein>
<proteinExistence type="inferred from homology"/>
<dbReference type="PANTHER" id="PTHR43744:SF12">
    <property type="entry name" value="ABC TRANSPORTER PERMEASE PROTEIN MG189-RELATED"/>
    <property type="match status" value="1"/>
</dbReference>
<feature type="transmembrane region" description="Helical" evidence="7">
    <location>
        <begin position="106"/>
        <end position="129"/>
    </location>
</feature>